<evidence type="ECO:0000313" key="2">
    <source>
        <dbReference type="EMBL" id="KAJ3484720.1"/>
    </source>
</evidence>
<feature type="region of interest" description="Disordered" evidence="1">
    <location>
        <begin position="107"/>
        <end position="128"/>
    </location>
</feature>
<feature type="compositionally biased region" description="Polar residues" evidence="1">
    <location>
        <begin position="286"/>
        <end position="307"/>
    </location>
</feature>
<feature type="region of interest" description="Disordered" evidence="1">
    <location>
        <begin position="284"/>
        <end position="348"/>
    </location>
</feature>
<comment type="caution">
    <text evidence="2">The sequence shown here is derived from an EMBL/GenBank/DDBJ whole genome shotgun (WGS) entry which is preliminary data.</text>
</comment>
<protein>
    <submittedName>
        <fullName evidence="2">Uncharacterized protein</fullName>
    </submittedName>
</protein>
<evidence type="ECO:0000256" key="1">
    <source>
        <dbReference type="SAM" id="MobiDB-lite"/>
    </source>
</evidence>
<accession>A0AAD5YGX8</accession>
<feature type="compositionally biased region" description="Polar residues" evidence="1">
    <location>
        <begin position="330"/>
        <end position="348"/>
    </location>
</feature>
<dbReference type="AlphaFoldDB" id="A0AAD5YGX8"/>
<keyword evidence="3" id="KW-1185">Reference proteome</keyword>
<proteinExistence type="predicted"/>
<reference evidence="2" key="1">
    <citation type="submission" date="2022-07" db="EMBL/GenBank/DDBJ databases">
        <title>Genome Sequence of Physisporinus lineatus.</title>
        <authorList>
            <person name="Buettner E."/>
        </authorList>
    </citation>
    <scope>NUCLEOTIDE SEQUENCE</scope>
    <source>
        <strain evidence="2">VT162</strain>
    </source>
</reference>
<organism evidence="2 3">
    <name type="scientific">Meripilus lineatus</name>
    <dbReference type="NCBI Taxonomy" id="2056292"/>
    <lineage>
        <taxon>Eukaryota</taxon>
        <taxon>Fungi</taxon>
        <taxon>Dikarya</taxon>
        <taxon>Basidiomycota</taxon>
        <taxon>Agaricomycotina</taxon>
        <taxon>Agaricomycetes</taxon>
        <taxon>Polyporales</taxon>
        <taxon>Meripilaceae</taxon>
        <taxon>Meripilus</taxon>
    </lineage>
</organism>
<dbReference type="EMBL" id="JANAWD010000179">
    <property type="protein sequence ID" value="KAJ3484720.1"/>
    <property type="molecule type" value="Genomic_DNA"/>
</dbReference>
<sequence length="348" mass="38654">MQLHPQPQARKVTPTQAISNTDTITDSEQTTYITQHYESGQSYQYKAQVDPCGVGEGNALQLMTQADDPAPFSRPGPHVIRQPGDLHYYMSVSPHNDLEVNRYDHLSSSPLSNTRGQHSPATPPNEADGFWMSAHDGSLDHHSLLSPPCSPHRLGSSPSRVTSQELAYYDPISKPDYECDLDYSSLDFKWEKFPRDGLVALSARDERLDHPEFVEENPTAEETHNEVVLLPPGTSSESSPHFGFFRREIREVPVTPVRKSRHTQADTLTEVSVVTAATIPHRLLQDQENQLSVQRTSHEGSSNTTPDVHSKKGSSGGIHESNEGEVVDEISSSQHSNDTIESWSNVKD</sequence>
<gene>
    <name evidence="2" type="ORF">NLI96_g5459</name>
</gene>
<evidence type="ECO:0000313" key="3">
    <source>
        <dbReference type="Proteomes" id="UP001212997"/>
    </source>
</evidence>
<feature type="compositionally biased region" description="Polar residues" evidence="1">
    <location>
        <begin position="107"/>
        <end position="120"/>
    </location>
</feature>
<name>A0AAD5YGX8_9APHY</name>
<feature type="region of interest" description="Disordered" evidence="1">
    <location>
        <begin position="1"/>
        <end position="21"/>
    </location>
</feature>
<dbReference type="Proteomes" id="UP001212997">
    <property type="component" value="Unassembled WGS sequence"/>
</dbReference>